<dbReference type="EMBL" id="CAJVQC010123791">
    <property type="protein sequence ID" value="CAG8839503.1"/>
    <property type="molecule type" value="Genomic_DNA"/>
</dbReference>
<organism evidence="1 2">
    <name type="scientific">Racocetra persica</name>
    <dbReference type="NCBI Taxonomy" id="160502"/>
    <lineage>
        <taxon>Eukaryota</taxon>
        <taxon>Fungi</taxon>
        <taxon>Fungi incertae sedis</taxon>
        <taxon>Mucoromycota</taxon>
        <taxon>Glomeromycotina</taxon>
        <taxon>Glomeromycetes</taxon>
        <taxon>Diversisporales</taxon>
        <taxon>Gigasporaceae</taxon>
        <taxon>Racocetra</taxon>
    </lineage>
</organism>
<name>A0ACA9SHY6_9GLOM</name>
<reference evidence="1" key="1">
    <citation type="submission" date="2021-06" db="EMBL/GenBank/DDBJ databases">
        <authorList>
            <person name="Kallberg Y."/>
            <person name="Tangrot J."/>
            <person name="Rosling A."/>
        </authorList>
    </citation>
    <scope>NUCLEOTIDE SEQUENCE</scope>
    <source>
        <strain evidence="1">MA461A</strain>
    </source>
</reference>
<protein>
    <submittedName>
        <fullName evidence="1">36421_t:CDS:1</fullName>
    </submittedName>
</protein>
<comment type="caution">
    <text evidence="1">The sequence shown here is derived from an EMBL/GenBank/DDBJ whole genome shotgun (WGS) entry which is preliminary data.</text>
</comment>
<evidence type="ECO:0000313" key="2">
    <source>
        <dbReference type="Proteomes" id="UP000789920"/>
    </source>
</evidence>
<proteinExistence type="predicted"/>
<feature type="non-terminal residue" evidence="1">
    <location>
        <position position="45"/>
    </location>
</feature>
<dbReference type="Proteomes" id="UP000789920">
    <property type="component" value="Unassembled WGS sequence"/>
</dbReference>
<gene>
    <name evidence="1" type="ORF">RPERSI_LOCUS31076</name>
</gene>
<evidence type="ECO:0000313" key="1">
    <source>
        <dbReference type="EMBL" id="CAG8839503.1"/>
    </source>
</evidence>
<keyword evidence="2" id="KW-1185">Reference proteome</keyword>
<accession>A0ACA9SHY6</accession>
<sequence>ISSISDAENVVIEYTKIGLVKSGKISGSESELGVLDKYNTKCSNT</sequence>
<feature type="non-terminal residue" evidence="1">
    <location>
        <position position="1"/>
    </location>
</feature>